<gene>
    <name evidence="7 10" type="primary">lpxD</name>
    <name evidence="10" type="ORF">CUZ56_00492</name>
</gene>
<protein>
    <recommendedName>
        <fullName evidence="7">UDP-3-O-acylglucosamine N-acyltransferase</fullName>
        <ecNumber evidence="7">2.3.1.191</ecNumber>
    </recommendedName>
</protein>
<evidence type="ECO:0000256" key="3">
    <source>
        <dbReference type="ARBA" id="ARBA00022679"/>
    </source>
</evidence>
<comment type="pathway">
    <text evidence="7">Bacterial outer membrane biogenesis; LPS lipid A biosynthesis.</text>
</comment>
<comment type="catalytic activity">
    <reaction evidence="7">
        <text>a UDP-3-O-[(3R)-3-hydroxyacyl]-alpha-D-glucosamine + a (3R)-hydroxyacyl-[ACP] = a UDP-2-N,3-O-bis[(3R)-3-hydroxyacyl]-alpha-D-glucosamine + holo-[ACP] + H(+)</text>
        <dbReference type="Rhea" id="RHEA:53836"/>
        <dbReference type="Rhea" id="RHEA-COMP:9685"/>
        <dbReference type="Rhea" id="RHEA-COMP:9945"/>
        <dbReference type="ChEBI" id="CHEBI:15378"/>
        <dbReference type="ChEBI" id="CHEBI:64479"/>
        <dbReference type="ChEBI" id="CHEBI:78827"/>
        <dbReference type="ChEBI" id="CHEBI:137740"/>
        <dbReference type="ChEBI" id="CHEBI:137748"/>
        <dbReference type="EC" id="2.3.1.191"/>
    </reaction>
</comment>
<name>A0A433SGX6_9BURK</name>
<feature type="coiled-coil region" evidence="8">
    <location>
        <begin position="325"/>
        <end position="352"/>
    </location>
</feature>
<keyword evidence="5 7" id="KW-0443">Lipid metabolism</keyword>
<dbReference type="Gene3D" id="2.160.10.10">
    <property type="entry name" value="Hexapeptide repeat proteins"/>
    <property type="match status" value="1"/>
</dbReference>
<evidence type="ECO:0000313" key="11">
    <source>
        <dbReference type="Proteomes" id="UP000286947"/>
    </source>
</evidence>
<feature type="domain" description="UDP-3-O-[3-hydroxymyristoyl] glucosamine N-acyltransferase non-repeat region" evidence="9">
    <location>
        <begin position="27"/>
        <end position="93"/>
    </location>
</feature>
<keyword evidence="3 7" id="KW-0808">Transferase</keyword>
<keyword evidence="11" id="KW-1185">Reference proteome</keyword>
<dbReference type="UniPathway" id="UPA00973"/>
<dbReference type="InterPro" id="IPR011004">
    <property type="entry name" value="Trimer_LpxA-like_sf"/>
</dbReference>
<evidence type="ECO:0000256" key="8">
    <source>
        <dbReference type="SAM" id="Coils"/>
    </source>
</evidence>
<keyword evidence="6 7" id="KW-0012">Acyltransferase</keyword>
<comment type="function">
    <text evidence="7">Catalyzes the N-acylation of UDP-3-O-acylglucosamine using 3-hydroxyacyl-ACP as the acyl donor. Is involved in the biosynthesis of lipid A, a phosphorylated glycolipid that anchors the lipopolysaccharide to the outer membrane of the cell.</text>
</comment>
<dbReference type="GO" id="GO:0016020">
    <property type="term" value="C:membrane"/>
    <property type="evidence" value="ECO:0007669"/>
    <property type="project" value="GOC"/>
</dbReference>
<dbReference type="GO" id="GO:0103118">
    <property type="term" value="F:UDP-3-O-[(3R)-3-hydroxyacyl]-glucosamine N-acyltransferase activity"/>
    <property type="evidence" value="ECO:0007669"/>
    <property type="project" value="UniProtKB-EC"/>
</dbReference>
<dbReference type="EC" id="2.3.1.191" evidence="7"/>
<evidence type="ECO:0000256" key="2">
    <source>
        <dbReference type="ARBA" id="ARBA00022556"/>
    </source>
</evidence>
<comment type="subunit">
    <text evidence="7">Homotrimer.</text>
</comment>
<evidence type="ECO:0000256" key="6">
    <source>
        <dbReference type="ARBA" id="ARBA00023315"/>
    </source>
</evidence>
<keyword evidence="1 7" id="KW-0444">Lipid biosynthesis</keyword>
<evidence type="ECO:0000256" key="5">
    <source>
        <dbReference type="ARBA" id="ARBA00023098"/>
    </source>
</evidence>
<dbReference type="HAMAP" id="MF_00523">
    <property type="entry name" value="LpxD"/>
    <property type="match status" value="1"/>
</dbReference>
<dbReference type="Pfam" id="PF04613">
    <property type="entry name" value="LpxD"/>
    <property type="match status" value="1"/>
</dbReference>
<keyword evidence="2 7" id="KW-0441">Lipid A biosynthesis</keyword>
<dbReference type="NCBIfam" id="TIGR01853">
    <property type="entry name" value="lipid_A_lpxD"/>
    <property type="match status" value="1"/>
</dbReference>
<dbReference type="GO" id="GO:0016410">
    <property type="term" value="F:N-acyltransferase activity"/>
    <property type="evidence" value="ECO:0007669"/>
    <property type="project" value="InterPro"/>
</dbReference>
<sequence>MKALDQPIRVGDIVDALGGELRGDPDTPLNQLASLEQAQSGSISFIAGAQYKAALAATKASVVIMVAEYANLHDGPVIITVDPYLYFARLTQWWKKHVQGLQAHLAERIAPSATIHPTAHVADTATIGAGAVIDAYARIGEHTQIGAQSYIGIHASVGHDSYIAPLVSIMNECRVGNFTRIHSGSVIGADGFGYAPENKRWVKIEQLGGVLIGDHVEIGANTCVDRGALEDTVIGDGVKLDNLIQIAHNVHVGDDTAMASCVGISGSTHIGKRCIIGGAVGMAGHLEIVDDVVVMAATNVTRSISKPGFYSGIVPFDEANAWRKNAAMFRQLSHMRDRIRALEKQVSNLTTNSTDKTHD</sequence>
<dbReference type="GO" id="GO:0009245">
    <property type="term" value="P:lipid A biosynthetic process"/>
    <property type="evidence" value="ECO:0007669"/>
    <property type="project" value="UniProtKB-UniRule"/>
</dbReference>
<dbReference type="Proteomes" id="UP000286947">
    <property type="component" value="Unassembled WGS sequence"/>
</dbReference>
<organism evidence="10 11">
    <name type="scientific">Saezia sanguinis</name>
    <dbReference type="NCBI Taxonomy" id="1965230"/>
    <lineage>
        <taxon>Bacteria</taxon>
        <taxon>Pseudomonadati</taxon>
        <taxon>Pseudomonadota</taxon>
        <taxon>Betaproteobacteria</taxon>
        <taxon>Burkholderiales</taxon>
        <taxon>Saeziaceae</taxon>
        <taxon>Saezia</taxon>
    </lineage>
</organism>
<evidence type="ECO:0000256" key="4">
    <source>
        <dbReference type="ARBA" id="ARBA00022737"/>
    </source>
</evidence>
<accession>A0A433SGX6</accession>
<dbReference type="NCBIfam" id="NF002060">
    <property type="entry name" value="PRK00892.1"/>
    <property type="match status" value="1"/>
</dbReference>
<evidence type="ECO:0000256" key="1">
    <source>
        <dbReference type="ARBA" id="ARBA00022516"/>
    </source>
</evidence>
<dbReference type="PANTHER" id="PTHR43378:SF2">
    <property type="entry name" value="UDP-3-O-ACYLGLUCOSAMINE N-ACYLTRANSFERASE 1, MITOCHONDRIAL-RELATED"/>
    <property type="match status" value="1"/>
</dbReference>
<dbReference type="EMBL" id="PQSP01000001">
    <property type="protein sequence ID" value="RUS68009.1"/>
    <property type="molecule type" value="Genomic_DNA"/>
</dbReference>
<dbReference type="SUPFAM" id="SSF51161">
    <property type="entry name" value="Trimeric LpxA-like enzymes"/>
    <property type="match status" value="1"/>
</dbReference>
<evidence type="ECO:0000256" key="7">
    <source>
        <dbReference type="HAMAP-Rule" id="MF_00523"/>
    </source>
</evidence>
<feature type="active site" description="Proton acceptor" evidence="7">
    <location>
        <position position="248"/>
    </location>
</feature>
<dbReference type="PANTHER" id="PTHR43378">
    <property type="entry name" value="UDP-3-O-ACYLGLUCOSAMINE N-ACYLTRANSFERASE"/>
    <property type="match status" value="1"/>
</dbReference>
<dbReference type="InterPro" id="IPR020573">
    <property type="entry name" value="UDP_GlcNAc_AcTrfase_non-rep"/>
</dbReference>
<dbReference type="InterPro" id="IPR007691">
    <property type="entry name" value="LpxD"/>
</dbReference>
<reference evidence="10 11" key="1">
    <citation type="submission" date="2018-01" db="EMBL/GenBank/DDBJ databases">
        <title>Saezia sanguinis gen. nov., sp. nov., in the order Burkholderiales isolated from human blood.</title>
        <authorList>
            <person name="Medina-Pascual M.J."/>
            <person name="Valdezate S."/>
            <person name="Monzon S."/>
            <person name="Cuesta I."/>
            <person name="Carrasco G."/>
            <person name="Villalon P."/>
            <person name="Saez-Nieto J.A."/>
        </authorList>
    </citation>
    <scope>NUCLEOTIDE SEQUENCE [LARGE SCALE GENOMIC DNA]</scope>
    <source>
        <strain evidence="10 11">CNM695-12</strain>
    </source>
</reference>
<evidence type="ECO:0000313" key="10">
    <source>
        <dbReference type="EMBL" id="RUS68009.1"/>
    </source>
</evidence>
<dbReference type="AlphaFoldDB" id="A0A433SGX6"/>
<evidence type="ECO:0000259" key="9">
    <source>
        <dbReference type="Pfam" id="PF04613"/>
    </source>
</evidence>
<proteinExistence type="inferred from homology"/>
<dbReference type="Gene3D" id="3.40.1390.10">
    <property type="entry name" value="MurE/MurF, N-terminal domain"/>
    <property type="match status" value="1"/>
</dbReference>
<keyword evidence="8" id="KW-0175">Coiled coil</keyword>
<comment type="similarity">
    <text evidence="7">Belongs to the transferase hexapeptide repeat family. LpxD subfamily.</text>
</comment>
<keyword evidence="4 7" id="KW-0677">Repeat</keyword>
<comment type="caution">
    <text evidence="10">The sequence shown here is derived from an EMBL/GenBank/DDBJ whole genome shotgun (WGS) entry which is preliminary data.</text>
</comment>
<dbReference type="CDD" id="cd03352">
    <property type="entry name" value="LbH_LpxD"/>
    <property type="match status" value="1"/>
</dbReference>
<dbReference type="Gene3D" id="1.20.5.170">
    <property type="match status" value="1"/>
</dbReference>